<keyword evidence="5" id="KW-0732">Signal</keyword>
<dbReference type="GO" id="GO:0005524">
    <property type="term" value="F:ATP binding"/>
    <property type="evidence" value="ECO:0007669"/>
    <property type="project" value="UniProtKB-UniRule"/>
</dbReference>
<comment type="caution">
    <text evidence="15">The sequence shown here is derived from an EMBL/GenBank/DDBJ whole genome shotgun (WGS) entry which is preliminary data.</text>
</comment>
<feature type="binding site" evidence="12">
    <location>
        <position position="402"/>
    </location>
    <ligand>
        <name>ATP</name>
        <dbReference type="ChEBI" id="CHEBI:30616"/>
    </ligand>
</feature>
<keyword evidence="7 15" id="KW-0418">Kinase</keyword>
<evidence type="ECO:0000256" key="8">
    <source>
        <dbReference type="ARBA" id="ARBA00022840"/>
    </source>
</evidence>
<dbReference type="Proteomes" id="UP000092600">
    <property type="component" value="Unassembled WGS sequence"/>
</dbReference>
<sequence length="2603" mass="293632">MHYKNIKSTRANMRRSNRPVITREGNKKQHSIMVERQICIQLLCLLLLLLLLLTCVGVAEGRKNHVSCSSSCGHLHDIHYPFRLKRDLPQCGSPDYEILCDGGKPMLELGTSAKYYVTNISYTNQTISVVDPVFVDDKYCLLPIQSPPANLSHLYFNVGDNGALFANCTRPIHDDMYRSVPCLSSNNTFVYLVVDTWEFSVESIEPSCGFLAWIPMPVDHVTNPTATDVFELLKEGFTLLWDVGPGSKFAIILTDVRECLERAKSKFANLTHSEGLLFLPYSLVKSEANFLDCMNDSLSSNHYFRYAVAVVVVIEIVQLLLGRFVFAPISLLILLAYKLWISHVSIDIVEKFLRDQQMLSTMRYSYTDIIAITGHFREKLGQGGFGSVFRGTLLSGQHVAIKMLENSQFNGEDFINEVSTIGRIHHINIVRLIGFCSEGSKRALVYEYMPKGSLDKYIFSARGTSNRPFSWDKLNEIALGVARGIDYLHRGCDMQILHFDIKPHNILLDQHFNPKVSDFGLARLYPKDYNLVSISAARGTIGYIAPELVSRNFGIVSDKSDVYSFGMLLLEMAGGRRNVDRTMENTSQVYYPSWIYDQLSQNKGINEINNNIEIHEIERKLCKVGLWCIQMKSSNRPSMDKETKKQQLMVEKFCIQLLCLPLLLLLLACVGVAEGRKNHVGCSSSCGHLNDIGYPFRLKSDPPGCGSPSYELLCDGGKPMLELGSAKYYVTNISYTNQTIGVVDPVFADDDRYCPLPLQSPSPDFLELYYNVGEYWALFMNCTRPVRDSRYRRVPCLSSNNSFVYVVVDIWEYFVDAIKPSCGFLTTIPMPVGRFTNPTTADIFELLKEGFMLSWDIGPEPTSAVIRECLEDAKSMFANLTKSKGLLSLPYSLVKGETHFPACMEDMYHNNHYFRYAVAVVVVIEIAQLLLEGRKNHVSCSSSCGHLRDIGYPFRLRSDPPGCGSPSYELLCDGGKPMVELGSAKYYVTNISYANHTISAVDPVFADDDRYCPLPLQSPSPDFLELYYNVGEYWAHFMNCTRPVRDSRYRRVPCLSSNNSFVYVVVDIWGYFVDAIKPSCGFLATIPLLVDDHVMNLNTTDIFELLKEGFMFSWDVGPEPISAMIHECLEDAKRFVFAPISLLILMAYKLWSSHVSIDIVEKFLQDQQMLSPMRYSYTDIIAITGHFREKLGQGGFGSVFKGTLLSGQHVAIKMLGNSQFNGEDFINEVSTIGRIHHVNIVRLAGFCSEGSKRALVYEYMPNGSLDKYFFSAKGTNSRPFSWDKLNEIALGVARGIDYLHRGCDMQILHFDIKPHNILLDRHFNPKIHGVESKLCKVGLWCIQMKSSNRPSMDKVVEMLEGDTDNLQMPPRPFFSSSQQISARQSSMQSSPLHHRFAMPPRLVAILLALFLPAAGRNITVSGNDADDDFFEKCPVSRCAEGGPEIRFPYRLDSSPSFCSVPGMELSCSGNDTVLALPHTGSFNVTAIDYRYGEITIKLGGSCLHGLTGQPESVNLTSSLYPQWDDRDIILLGCPRKWTPEEDYQIAGPISCLSTASQFVYVVRAYAYATSLPSDCRVISNRFTIPFRPMTESDSDQPTLNETVADLTTRGEVTLGWYVSPITDKCIRCEEVKKFCGFSSATNQAFCRRATSSAAFVILLLLVVILVYFYTRSKREKEIRLKVEKFLASYNAIKPTRYTFSELKKITKRFKNTLGQGGFGSVYKGELANGIPVAVKMLARSKWDGREFTNEVATIGRIHHFNVVRLLGFCSEGTTHALIYEFMPNESLEKYIFSKGRNSLHEPLKMEKLLEIATGIARGIEYLHQGCNQRILHFDIKPHNILLDRNFNPKISDFGLAKLCSRDQSIVTMTAARGTMGYIAPEMYSRNFGAVSYKADVYSFGMLVMEMVGGRRNADPRIENQSEFYFPEWIYDQLVNGQDIGPAIEIANTGETEIAKKLAVVALWCIQWDPKDRPSMTRVVQMLIGDLQNLPMPPTPFVSSQGIKKQFNCSASRSESRFMMLCLLLPLLLLLLTCVCVAEGRKKHVCCSSSCGDLENIRYPFCLKSDPPQSGSPYYEILCDDSKPMLELGSAKYYVTDISYTDMTISLVDPIFANDKYCSLPLQSLPPINISSLYYYPGVYGVLFMNCTKPIQDGMHQRVPCLSSNNSFVYVTVAFGEYKDVRYIKPSCEFLAWIPVGDVVNLTATNIFELLKERFKLTWDVIHDPTTTSAKIRKCLKEAKSTFRNLTNTTELLSMPYSLVKSERSFIGCMNDLFNSNHYYRYAFAVVVAMEIAKVLLALWVLGRFVFAPISLLILLAYKLWISHVSIDIVEKFLREQQMLSTTRYSYTDIIAITGHFREKLGQGGFGSVFRGTLLNGQHVAIKMLGNYQFNGEDFINEVSTIGRIHHVNIVRLIGFCSEGSKRALVYEYMPKGSLDKYIFSARGTSNRPFSWDKLNEIALGVARGIDYLHRGCDMQILHFDIKSHNILLDCHFNPKNNGIIEINNNIEIYEVERKLCKVGLWCIQMKSSNRPSMDQVVEMLEGDTDNLQMPPRPFFASSQLISASQSSMQSISIELSIILEQEDCSNSDNNIKDVKFVSSITQS</sequence>
<dbReference type="GO" id="GO:0030247">
    <property type="term" value="F:polysaccharide binding"/>
    <property type="evidence" value="ECO:0007669"/>
    <property type="project" value="InterPro"/>
</dbReference>
<dbReference type="PROSITE" id="PS00108">
    <property type="entry name" value="PROTEIN_KINASE_ST"/>
    <property type="match status" value="4"/>
</dbReference>
<evidence type="ECO:0000256" key="11">
    <source>
        <dbReference type="ARBA" id="ARBA00023180"/>
    </source>
</evidence>
<dbReference type="InterPro" id="IPR045874">
    <property type="entry name" value="LRK10/LRL21-25-like"/>
</dbReference>
<organism evidence="15 16">
    <name type="scientific">Ananas comosus</name>
    <name type="common">Pineapple</name>
    <name type="synonym">Ananas ananas</name>
    <dbReference type="NCBI Taxonomy" id="4615"/>
    <lineage>
        <taxon>Eukaryota</taxon>
        <taxon>Viridiplantae</taxon>
        <taxon>Streptophyta</taxon>
        <taxon>Embryophyta</taxon>
        <taxon>Tracheophyta</taxon>
        <taxon>Spermatophyta</taxon>
        <taxon>Magnoliopsida</taxon>
        <taxon>Liliopsida</taxon>
        <taxon>Poales</taxon>
        <taxon>Bromeliaceae</taxon>
        <taxon>Bromelioideae</taxon>
        <taxon>Ananas</taxon>
    </lineage>
</organism>
<dbReference type="FunFam" id="3.30.200.20:FF:000178">
    <property type="entry name" value="serine/threonine-protein kinase PBS1-like"/>
    <property type="match status" value="4"/>
</dbReference>
<evidence type="ECO:0000256" key="3">
    <source>
        <dbReference type="ARBA" id="ARBA00022679"/>
    </source>
</evidence>
<comment type="subcellular location">
    <subcellularLocation>
        <location evidence="1">Membrane</location>
        <topology evidence="1">Single-pass type I membrane protein</topology>
    </subcellularLocation>
</comment>
<dbReference type="InterPro" id="IPR008271">
    <property type="entry name" value="Ser/Thr_kinase_AS"/>
</dbReference>
<feature type="domain" description="Protein kinase" evidence="14">
    <location>
        <begin position="1707"/>
        <end position="1997"/>
    </location>
</feature>
<feature type="domain" description="Protein kinase" evidence="14">
    <location>
        <begin position="1185"/>
        <end position="1450"/>
    </location>
</feature>
<name>A0A199VQF9_ANACO</name>
<dbReference type="SUPFAM" id="SSF56112">
    <property type="entry name" value="Protein kinase-like (PK-like)"/>
    <property type="match status" value="4"/>
</dbReference>
<feature type="transmembrane region" description="Helical" evidence="13">
    <location>
        <begin position="2304"/>
        <end position="2321"/>
    </location>
</feature>
<dbReference type="PROSITE" id="PS50011">
    <property type="entry name" value="PROTEIN_KINASE_DOM"/>
    <property type="match status" value="4"/>
</dbReference>
<evidence type="ECO:0000256" key="4">
    <source>
        <dbReference type="ARBA" id="ARBA00022692"/>
    </source>
</evidence>
<feature type="binding site" evidence="12">
    <location>
        <position position="1213"/>
    </location>
    <ligand>
        <name>ATP</name>
        <dbReference type="ChEBI" id="CHEBI:30616"/>
    </ligand>
</feature>
<proteinExistence type="predicted"/>
<dbReference type="Pfam" id="PF00069">
    <property type="entry name" value="Pkinase"/>
    <property type="match status" value="3"/>
</dbReference>
<dbReference type="GO" id="GO:0004674">
    <property type="term" value="F:protein serine/threonine kinase activity"/>
    <property type="evidence" value="ECO:0007669"/>
    <property type="project" value="UniProtKB-KW"/>
</dbReference>
<evidence type="ECO:0000313" key="15">
    <source>
        <dbReference type="EMBL" id="OAY79432.1"/>
    </source>
</evidence>
<dbReference type="FunFam" id="1.10.510.10:FF:000590">
    <property type="entry name" value="PR5-like receptor kinase"/>
    <property type="match status" value="2"/>
</dbReference>
<evidence type="ECO:0000256" key="13">
    <source>
        <dbReference type="SAM" id="Phobius"/>
    </source>
</evidence>
<reference evidence="15 16" key="1">
    <citation type="journal article" date="2016" name="DNA Res.">
        <title>The draft genome of MD-2 pineapple using hybrid error correction of long reads.</title>
        <authorList>
            <person name="Redwan R.M."/>
            <person name="Saidin A."/>
            <person name="Kumar S.V."/>
        </authorList>
    </citation>
    <scope>NUCLEOTIDE SEQUENCE [LARGE SCALE GENOMIC DNA]</scope>
    <source>
        <strain evidence="16">cv. MD2</strain>
        <tissue evidence="15">Leaf</tissue>
    </source>
</reference>
<dbReference type="InterPro" id="IPR017441">
    <property type="entry name" value="Protein_kinase_ATP_BS"/>
</dbReference>
<keyword evidence="2" id="KW-0723">Serine/threonine-protein kinase</keyword>
<feature type="domain" description="Protein kinase" evidence="14">
    <location>
        <begin position="374"/>
        <end position="649"/>
    </location>
</feature>
<keyword evidence="8 12" id="KW-0067">ATP-binding</keyword>
<dbReference type="Pfam" id="PF07714">
    <property type="entry name" value="PK_Tyr_Ser-Thr"/>
    <property type="match status" value="1"/>
</dbReference>
<dbReference type="InterPro" id="IPR001245">
    <property type="entry name" value="Ser-Thr/Tyr_kinase_cat_dom"/>
</dbReference>
<feature type="binding site" evidence="12">
    <location>
        <position position="1735"/>
    </location>
    <ligand>
        <name>ATP</name>
        <dbReference type="ChEBI" id="CHEBI:30616"/>
    </ligand>
</feature>
<dbReference type="GO" id="GO:0016020">
    <property type="term" value="C:membrane"/>
    <property type="evidence" value="ECO:0007669"/>
    <property type="project" value="UniProtKB-SubCell"/>
</dbReference>
<dbReference type="Gene3D" id="3.30.200.20">
    <property type="entry name" value="Phosphorylase Kinase, domain 1"/>
    <property type="match status" value="4"/>
</dbReference>
<keyword evidence="3" id="KW-0808">Transferase</keyword>
<evidence type="ECO:0000256" key="1">
    <source>
        <dbReference type="ARBA" id="ARBA00004479"/>
    </source>
</evidence>
<dbReference type="PROSITE" id="PS00107">
    <property type="entry name" value="PROTEIN_KINASE_ATP"/>
    <property type="match status" value="4"/>
</dbReference>
<dbReference type="SMART" id="SM00220">
    <property type="entry name" value="S_TKc"/>
    <property type="match status" value="3"/>
</dbReference>
<dbReference type="InterPro" id="IPR025287">
    <property type="entry name" value="WAK_GUB"/>
</dbReference>
<evidence type="ECO:0000313" key="16">
    <source>
        <dbReference type="Proteomes" id="UP000092600"/>
    </source>
</evidence>
<protein>
    <submittedName>
        <fullName evidence="15">Glycerophosphodiester phosphodiesterase protein kinase domain-containing GDPDL2</fullName>
    </submittedName>
</protein>
<evidence type="ECO:0000256" key="10">
    <source>
        <dbReference type="ARBA" id="ARBA00023136"/>
    </source>
</evidence>
<keyword evidence="11" id="KW-0325">Glycoprotein</keyword>
<feature type="transmembrane region" description="Helical" evidence="13">
    <location>
        <begin position="1652"/>
        <end position="1670"/>
    </location>
</feature>
<dbReference type="Pfam" id="PF13947">
    <property type="entry name" value="GUB_WAK_bind"/>
    <property type="match status" value="5"/>
</dbReference>
<keyword evidence="10 13" id="KW-0472">Membrane</keyword>
<keyword evidence="9 13" id="KW-1133">Transmembrane helix</keyword>
<dbReference type="CDD" id="cd14066">
    <property type="entry name" value="STKc_IRAK"/>
    <property type="match status" value="1"/>
</dbReference>
<dbReference type="STRING" id="4615.A0A199VQF9"/>
<keyword evidence="4 13" id="KW-0812">Transmembrane</keyword>
<dbReference type="Gene3D" id="1.10.510.10">
    <property type="entry name" value="Transferase(Phosphotransferase) domain 1"/>
    <property type="match status" value="4"/>
</dbReference>
<gene>
    <name evidence="15" type="ORF">ACMD2_22637</name>
</gene>
<evidence type="ECO:0000256" key="12">
    <source>
        <dbReference type="PROSITE-ProRule" id="PRU10141"/>
    </source>
</evidence>
<evidence type="ECO:0000256" key="7">
    <source>
        <dbReference type="ARBA" id="ARBA00022777"/>
    </source>
</evidence>
<dbReference type="InterPro" id="IPR000719">
    <property type="entry name" value="Prot_kinase_dom"/>
</dbReference>
<feature type="domain" description="Protein kinase" evidence="14">
    <location>
        <begin position="2354"/>
        <end position="2603"/>
    </location>
</feature>
<dbReference type="EMBL" id="LSRQ01001092">
    <property type="protein sequence ID" value="OAY79432.1"/>
    <property type="molecule type" value="Genomic_DNA"/>
</dbReference>
<dbReference type="PANTHER" id="PTHR27009">
    <property type="entry name" value="RUST RESISTANCE KINASE LR10-RELATED"/>
    <property type="match status" value="1"/>
</dbReference>
<keyword evidence="6 12" id="KW-0547">Nucleotide-binding</keyword>
<evidence type="ECO:0000256" key="6">
    <source>
        <dbReference type="ARBA" id="ARBA00022741"/>
    </source>
</evidence>
<feature type="binding site" evidence="12">
    <location>
        <position position="2382"/>
    </location>
    <ligand>
        <name>ATP</name>
        <dbReference type="ChEBI" id="CHEBI:30616"/>
    </ligand>
</feature>
<evidence type="ECO:0000256" key="9">
    <source>
        <dbReference type="ARBA" id="ARBA00022989"/>
    </source>
</evidence>
<evidence type="ECO:0000256" key="2">
    <source>
        <dbReference type="ARBA" id="ARBA00022527"/>
    </source>
</evidence>
<evidence type="ECO:0000259" key="14">
    <source>
        <dbReference type="PROSITE" id="PS50011"/>
    </source>
</evidence>
<accession>A0A199VQF9</accession>
<evidence type="ECO:0000256" key="5">
    <source>
        <dbReference type="ARBA" id="ARBA00022729"/>
    </source>
</evidence>
<dbReference type="InterPro" id="IPR011009">
    <property type="entry name" value="Kinase-like_dom_sf"/>
</dbReference>
<feature type="transmembrane region" description="Helical" evidence="13">
    <location>
        <begin position="2278"/>
        <end position="2299"/>
    </location>
</feature>